<accession>A0AAJ0F250</accession>
<dbReference type="Gene3D" id="3.40.30.10">
    <property type="entry name" value="Glutaredoxin"/>
    <property type="match status" value="1"/>
</dbReference>
<evidence type="ECO:0000256" key="2">
    <source>
        <dbReference type="RuleBase" id="RU003494"/>
    </source>
</evidence>
<feature type="domain" description="GST C-terminal" evidence="4">
    <location>
        <begin position="97"/>
        <end position="235"/>
    </location>
</feature>
<dbReference type="PROSITE" id="PS50404">
    <property type="entry name" value="GST_NTER"/>
    <property type="match status" value="1"/>
</dbReference>
<organism evidence="5 6">
    <name type="scientific">Echria macrotheca</name>
    <dbReference type="NCBI Taxonomy" id="438768"/>
    <lineage>
        <taxon>Eukaryota</taxon>
        <taxon>Fungi</taxon>
        <taxon>Dikarya</taxon>
        <taxon>Ascomycota</taxon>
        <taxon>Pezizomycotina</taxon>
        <taxon>Sordariomycetes</taxon>
        <taxon>Sordariomycetidae</taxon>
        <taxon>Sordariales</taxon>
        <taxon>Schizotheciaceae</taxon>
        <taxon>Echria</taxon>
    </lineage>
</organism>
<evidence type="ECO:0000259" key="4">
    <source>
        <dbReference type="PROSITE" id="PS50405"/>
    </source>
</evidence>
<dbReference type="InterPro" id="IPR004046">
    <property type="entry name" value="GST_C"/>
</dbReference>
<dbReference type="EMBL" id="MU839840">
    <property type="protein sequence ID" value="KAK1751961.1"/>
    <property type="molecule type" value="Genomic_DNA"/>
</dbReference>
<dbReference type="CDD" id="cd03044">
    <property type="entry name" value="GST_N_EF1Bgamma"/>
    <property type="match status" value="1"/>
</dbReference>
<dbReference type="SUPFAM" id="SSF47616">
    <property type="entry name" value="GST C-terminal domain-like"/>
    <property type="match status" value="1"/>
</dbReference>
<dbReference type="InterPro" id="IPR040079">
    <property type="entry name" value="Glutathione_S-Trfase"/>
</dbReference>
<dbReference type="PROSITE" id="PS50405">
    <property type="entry name" value="GST_CTER"/>
    <property type="match status" value="1"/>
</dbReference>
<evidence type="ECO:0000313" key="5">
    <source>
        <dbReference type="EMBL" id="KAK1751961.1"/>
    </source>
</evidence>
<dbReference type="AlphaFoldDB" id="A0AAJ0F250"/>
<dbReference type="InterPro" id="IPR010987">
    <property type="entry name" value="Glutathione-S-Trfase_C-like"/>
</dbReference>
<reference evidence="5" key="1">
    <citation type="submission" date="2023-06" db="EMBL/GenBank/DDBJ databases">
        <title>Genome-scale phylogeny and comparative genomics of the fungal order Sordariales.</title>
        <authorList>
            <consortium name="Lawrence Berkeley National Laboratory"/>
            <person name="Hensen N."/>
            <person name="Bonometti L."/>
            <person name="Westerberg I."/>
            <person name="Brannstrom I.O."/>
            <person name="Guillou S."/>
            <person name="Cros-Aarteil S."/>
            <person name="Calhoun S."/>
            <person name="Haridas S."/>
            <person name="Kuo A."/>
            <person name="Mondo S."/>
            <person name="Pangilinan J."/>
            <person name="Riley R."/>
            <person name="Labutti K."/>
            <person name="Andreopoulos B."/>
            <person name="Lipzen A."/>
            <person name="Chen C."/>
            <person name="Yanf M."/>
            <person name="Daum C."/>
            <person name="Ng V."/>
            <person name="Clum A."/>
            <person name="Steindorff A."/>
            <person name="Ohm R."/>
            <person name="Martin F."/>
            <person name="Silar P."/>
            <person name="Natvig D."/>
            <person name="Lalanne C."/>
            <person name="Gautier V."/>
            <person name="Ament-Velasquez S.L."/>
            <person name="Kruys A."/>
            <person name="Hutchinson M.I."/>
            <person name="Powell A.J."/>
            <person name="Barry K."/>
            <person name="Miller A.N."/>
            <person name="Grigoriev I.V."/>
            <person name="Debuchy R."/>
            <person name="Gladieux P."/>
            <person name="Thoren M.H."/>
            <person name="Johannesson H."/>
        </authorList>
    </citation>
    <scope>NUCLEOTIDE SEQUENCE</scope>
    <source>
        <strain evidence="5">PSN4</strain>
    </source>
</reference>
<dbReference type="GO" id="GO:0005634">
    <property type="term" value="C:nucleus"/>
    <property type="evidence" value="ECO:0007669"/>
    <property type="project" value="TreeGrafter"/>
</dbReference>
<dbReference type="GO" id="GO:0006414">
    <property type="term" value="P:translational elongation"/>
    <property type="evidence" value="ECO:0007669"/>
    <property type="project" value="TreeGrafter"/>
</dbReference>
<proteinExistence type="inferred from homology"/>
<dbReference type="SUPFAM" id="SSF52833">
    <property type="entry name" value="Thioredoxin-like"/>
    <property type="match status" value="1"/>
</dbReference>
<dbReference type="InterPro" id="IPR050802">
    <property type="entry name" value="EF-GSTs"/>
</dbReference>
<gene>
    <name evidence="5" type="ORF">QBC47DRAFT_328316</name>
</gene>
<dbReference type="InterPro" id="IPR036282">
    <property type="entry name" value="Glutathione-S-Trfase_C_sf"/>
</dbReference>
<dbReference type="Pfam" id="PF00043">
    <property type="entry name" value="GST_C"/>
    <property type="match status" value="1"/>
</dbReference>
<evidence type="ECO:0000313" key="6">
    <source>
        <dbReference type="Proteomes" id="UP001239445"/>
    </source>
</evidence>
<keyword evidence="6" id="KW-1185">Reference proteome</keyword>
<dbReference type="GO" id="GO:0005737">
    <property type="term" value="C:cytoplasm"/>
    <property type="evidence" value="ECO:0007669"/>
    <property type="project" value="TreeGrafter"/>
</dbReference>
<dbReference type="InterPro" id="IPR036249">
    <property type="entry name" value="Thioredoxin-like_sf"/>
</dbReference>
<dbReference type="InterPro" id="IPR004045">
    <property type="entry name" value="Glutathione_S-Trfase_N"/>
</dbReference>
<dbReference type="Proteomes" id="UP001239445">
    <property type="component" value="Unassembled WGS sequence"/>
</dbReference>
<name>A0AAJ0F250_9PEZI</name>
<evidence type="ECO:0000256" key="1">
    <source>
        <dbReference type="ARBA" id="ARBA00007409"/>
    </source>
</evidence>
<sequence>MAPFGTYNTFTKPVIHPRARLGLAAAAIGGHEIAIPEDFTFGVTNKTPEYLAKFPLGKMPTFEGADGFCLSETNAIALYIADTAPKPGKREQLLGATAHERALVQQWLWFTYQHLEPTMTTLCLWRFGPWATYDKEKEEKADGELRRWLVYIEKSVRDRGDKWLAGTEAPSIADLAVCGQLYNGFMVYVDAEMRKEFPVAVKFYKRLLDTVPEVKELYSIENGWVETRKQPETSA</sequence>
<dbReference type="Gene3D" id="1.20.1050.10">
    <property type="match status" value="1"/>
</dbReference>
<dbReference type="PANTHER" id="PTHR43986">
    <property type="entry name" value="ELONGATION FACTOR 1-GAMMA"/>
    <property type="match status" value="1"/>
</dbReference>
<evidence type="ECO:0000259" key="3">
    <source>
        <dbReference type="PROSITE" id="PS50404"/>
    </source>
</evidence>
<feature type="domain" description="GST N-terminal" evidence="3">
    <location>
        <begin position="3"/>
        <end position="88"/>
    </location>
</feature>
<dbReference type="PANTHER" id="PTHR43986:SF10">
    <property type="entry name" value="ELONGATION FACTOR EEF-1B GAMMA SUBUNIT, PUTATIVE (AFU_ORTHOLOGUE AFUA_1G17120)-RELATED"/>
    <property type="match status" value="1"/>
</dbReference>
<comment type="caution">
    <text evidence="5">The sequence shown here is derived from an EMBL/GenBank/DDBJ whole genome shotgun (WGS) entry which is preliminary data.</text>
</comment>
<dbReference type="SFLD" id="SFLDS00019">
    <property type="entry name" value="Glutathione_Transferase_(cytos"/>
    <property type="match status" value="1"/>
</dbReference>
<dbReference type="Pfam" id="PF02798">
    <property type="entry name" value="GST_N"/>
    <property type="match status" value="1"/>
</dbReference>
<comment type="similarity">
    <text evidence="1 2">Belongs to the GST superfamily.</text>
</comment>
<protein>
    <submittedName>
        <fullName evidence="5">Glutathione S-transferase</fullName>
    </submittedName>
</protein>